<dbReference type="SUPFAM" id="SSF52794">
    <property type="entry name" value="PTS system IIB component-like"/>
    <property type="match status" value="1"/>
</dbReference>
<dbReference type="EMBL" id="PNHP01000002">
    <property type="protein sequence ID" value="PMC81961.1"/>
    <property type="molecule type" value="Genomic_DNA"/>
</dbReference>
<evidence type="ECO:0000256" key="1">
    <source>
        <dbReference type="ARBA" id="ARBA00022679"/>
    </source>
</evidence>
<dbReference type="InterPro" id="IPR036634">
    <property type="entry name" value="PRD_sf"/>
</dbReference>
<reference evidence="8 9" key="1">
    <citation type="submission" date="2017-09" db="EMBL/GenBank/DDBJ databases">
        <title>Bacterial strain isolated from the female urinary microbiota.</title>
        <authorList>
            <person name="Thomas-White K."/>
            <person name="Kumar N."/>
            <person name="Forster S."/>
            <person name="Putonti C."/>
            <person name="Lawley T."/>
            <person name="Wolfe A.J."/>
        </authorList>
    </citation>
    <scope>NUCLEOTIDE SEQUENCE [LARGE SCALE GENOMIC DNA]</scope>
    <source>
        <strain evidence="8 9">UMB0204</strain>
    </source>
</reference>
<feature type="domain" description="PTS EIIA type-2" evidence="5">
    <location>
        <begin position="548"/>
        <end position="691"/>
    </location>
</feature>
<dbReference type="PANTHER" id="PTHR30185">
    <property type="entry name" value="CRYPTIC BETA-GLUCOSIDE BGL OPERON ANTITERMINATOR"/>
    <property type="match status" value="1"/>
</dbReference>
<comment type="caution">
    <text evidence="8">The sequence shown here is derived from an EMBL/GenBank/DDBJ whole genome shotgun (WGS) entry which is preliminary data.</text>
</comment>
<dbReference type="GO" id="GO:0008982">
    <property type="term" value="F:protein-N(PI)-phosphohistidine-sugar phosphotransferase activity"/>
    <property type="evidence" value="ECO:0007669"/>
    <property type="project" value="InterPro"/>
</dbReference>
<accession>A0A2N6UJY3</accession>
<dbReference type="SUPFAM" id="SSF55804">
    <property type="entry name" value="Phoshotransferase/anion transport protein"/>
    <property type="match status" value="1"/>
</dbReference>
<dbReference type="InterPro" id="IPR003501">
    <property type="entry name" value="PTS_EIIB_2/3"/>
</dbReference>
<gene>
    <name evidence="8" type="ORF">CJ192_04220</name>
</gene>
<evidence type="ECO:0000259" key="6">
    <source>
        <dbReference type="PROSITE" id="PS51099"/>
    </source>
</evidence>
<dbReference type="InterPro" id="IPR002178">
    <property type="entry name" value="PTS_EIIA_type-2_dom"/>
</dbReference>
<dbReference type="InterPro" id="IPR016152">
    <property type="entry name" value="PTrfase/Anion_transptr"/>
</dbReference>
<dbReference type="Proteomes" id="UP000235658">
    <property type="component" value="Unassembled WGS sequence"/>
</dbReference>
<protein>
    <submittedName>
        <fullName evidence="8">Uncharacterized protein</fullName>
    </submittedName>
</protein>
<evidence type="ECO:0000259" key="5">
    <source>
        <dbReference type="PROSITE" id="PS51094"/>
    </source>
</evidence>
<dbReference type="GO" id="GO:0009401">
    <property type="term" value="P:phosphoenolpyruvate-dependent sugar phosphotransferase system"/>
    <property type="evidence" value="ECO:0007669"/>
    <property type="project" value="InterPro"/>
</dbReference>
<evidence type="ECO:0000313" key="9">
    <source>
        <dbReference type="Proteomes" id="UP000235658"/>
    </source>
</evidence>
<dbReference type="Gene3D" id="1.10.1790.10">
    <property type="entry name" value="PRD domain"/>
    <property type="match status" value="1"/>
</dbReference>
<dbReference type="SUPFAM" id="SSF63520">
    <property type="entry name" value="PTS-regulatory domain, PRD"/>
    <property type="match status" value="1"/>
</dbReference>
<dbReference type="CDD" id="cd05568">
    <property type="entry name" value="PTS_IIB_bgl_like"/>
    <property type="match status" value="1"/>
</dbReference>
<evidence type="ECO:0000256" key="3">
    <source>
        <dbReference type="ARBA" id="ARBA00023015"/>
    </source>
</evidence>
<dbReference type="Gene3D" id="3.40.930.10">
    <property type="entry name" value="Mannitol-specific EII, Chain A"/>
    <property type="match status" value="1"/>
</dbReference>
<dbReference type="PANTHER" id="PTHR30185:SF18">
    <property type="entry name" value="TRANSCRIPTIONAL REGULATOR MTLR"/>
    <property type="match status" value="1"/>
</dbReference>
<dbReference type="InterPro" id="IPR036388">
    <property type="entry name" value="WH-like_DNA-bd_sf"/>
</dbReference>
<evidence type="ECO:0000256" key="2">
    <source>
        <dbReference type="ARBA" id="ARBA00022737"/>
    </source>
</evidence>
<dbReference type="PROSITE" id="PS51372">
    <property type="entry name" value="PRD_2"/>
    <property type="match status" value="1"/>
</dbReference>
<dbReference type="InterPro" id="IPR013011">
    <property type="entry name" value="PTS_EIIB_2"/>
</dbReference>
<dbReference type="InterPro" id="IPR050661">
    <property type="entry name" value="BglG_antiterminators"/>
</dbReference>
<feature type="domain" description="PTS EIIB type-2" evidence="6">
    <location>
        <begin position="423"/>
        <end position="511"/>
    </location>
</feature>
<dbReference type="GO" id="GO:0006355">
    <property type="term" value="P:regulation of DNA-templated transcription"/>
    <property type="evidence" value="ECO:0007669"/>
    <property type="project" value="InterPro"/>
</dbReference>
<keyword evidence="1" id="KW-0808">Transferase</keyword>
<dbReference type="Pfam" id="PF02302">
    <property type="entry name" value="PTS_IIB"/>
    <property type="match status" value="1"/>
</dbReference>
<evidence type="ECO:0000256" key="4">
    <source>
        <dbReference type="ARBA" id="ARBA00023163"/>
    </source>
</evidence>
<evidence type="ECO:0000259" key="7">
    <source>
        <dbReference type="PROSITE" id="PS51372"/>
    </source>
</evidence>
<feature type="domain" description="PRD" evidence="7">
    <location>
        <begin position="312"/>
        <end position="418"/>
    </location>
</feature>
<sequence>MKTFELVVNLFILYYLTERRVSINKRRYEILCILLNENDFVPIDYLKKNFKVSLRTINDDVKIINNHLLKYSGISIDVRDSEIILEDKKMIKSFLSGLNFYDYTLNKAERLNVETLILLISKEYATKKELADIMFTSRSTVTSDIDDLAIFIKQKNISLVTKPGKGLYIDGSHKHKREALIELVSDNYYLINMFINSVNNLYENIAFRIEENKKTIFNIIGESEYRNSVIFSEKSFDILSNYLLMLSLSSTYDYEITEESDFISDNLDKDIAYSLYKQLIEHFEYNYYIDECIYLSKLILNLQFRIVGANDNDSISINFITRELIDSLSRELSIPLFLDYKLFESLSLHIERMKQYKIEDIVNYPELRLIANEKKDLFEKVKKHSEVLSSYFDRDIYDIEISYIVIYVYASLERMIDRACRRLKSIVVCNSGIGTSQLLNHKLEELFKFKIVGCTTSHQLRNMDLDDIDIIITTVDLYNINKEYIKVSPLINEYDYKKISDYVYEKSSSIIKGYDLDFIENKSKKQNYKDQDIFLEKMNSEEGNSLEYFLIEDNIVLDIEASDWKDSIKTASEVLLNKKNISQEYVSEMIENIEQFGPYVVISENFALPHGKISSKVNKTSMALARLRNPVNFGSPVFDPIKFVCILAVDENKDHLKALFELINLLKIDEFKRALELARTKEEVRNQIIKYNRIFN</sequence>
<dbReference type="InterPro" id="IPR036095">
    <property type="entry name" value="PTS_EIIB-like_sf"/>
</dbReference>
<dbReference type="InterPro" id="IPR011608">
    <property type="entry name" value="PRD"/>
</dbReference>
<proteinExistence type="predicted"/>
<dbReference type="Gene3D" id="1.10.10.10">
    <property type="entry name" value="Winged helix-like DNA-binding domain superfamily/Winged helix DNA-binding domain"/>
    <property type="match status" value="1"/>
</dbReference>
<dbReference type="Pfam" id="PF00359">
    <property type="entry name" value="PTS_EIIA_2"/>
    <property type="match status" value="1"/>
</dbReference>
<dbReference type="PROSITE" id="PS51099">
    <property type="entry name" value="PTS_EIIB_TYPE_2"/>
    <property type="match status" value="1"/>
</dbReference>
<dbReference type="CDD" id="cd00211">
    <property type="entry name" value="PTS_IIA_fru"/>
    <property type="match status" value="1"/>
</dbReference>
<evidence type="ECO:0000313" key="8">
    <source>
        <dbReference type="EMBL" id="PMC81961.1"/>
    </source>
</evidence>
<name>A0A2N6UJY3_9FIRM</name>
<dbReference type="Pfam" id="PF00874">
    <property type="entry name" value="PRD"/>
    <property type="match status" value="1"/>
</dbReference>
<keyword evidence="2" id="KW-0677">Repeat</keyword>
<dbReference type="AlphaFoldDB" id="A0A2N6UJY3"/>
<dbReference type="Gene3D" id="3.40.50.2300">
    <property type="match status" value="1"/>
</dbReference>
<dbReference type="PROSITE" id="PS51094">
    <property type="entry name" value="PTS_EIIA_TYPE_2"/>
    <property type="match status" value="1"/>
</dbReference>
<organism evidence="8 9">
    <name type="scientific">Anaerococcus hydrogenalis</name>
    <dbReference type="NCBI Taxonomy" id="33029"/>
    <lineage>
        <taxon>Bacteria</taxon>
        <taxon>Bacillati</taxon>
        <taxon>Bacillota</taxon>
        <taxon>Tissierellia</taxon>
        <taxon>Tissierellales</taxon>
        <taxon>Peptoniphilaceae</taxon>
        <taxon>Anaerococcus</taxon>
    </lineage>
</organism>
<keyword evidence="3" id="KW-0805">Transcription regulation</keyword>
<dbReference type="GeneID" id="84578383"/>
<dbReference type="RefSeq" id="WP_102197886.1">
    <property type="nucleotide sequence ID" value="NZ_JAHAHW010000010.1"/>
</dbReference>
<keyword evidence="4" id="KW-0804">Transcription</keyword>